<dbReference type="Proteomes" id="UP000050417">
    <property type="component" value="Unassembled WGS sequence"/>
</dbReference>
<dbReference type="Gene3D" id="2.60.40.10">
    <property type="entry name" value="Immunoglobulins"/>
    <property type="match status" value="1"/>
</dbReference>
<dbReference type="RefSeq" id="WP_075063646.1">
    <property type="nucleotide sequence ID" value="NZ_LGCL01000033.1"/>
</dbReference>
<name>A0A0P6XFW8_9CHLR</name>
<protein>
    <submittedName>
        <fullName evidence="1">Uncharacterized protein</fullName>
    </submittedName>
</protein>
<proteinExistence type="predicted"/>
<dbReference type="STRING" id="1134406.ADN00_13975"/>
<accession>A0A0P6XFW8</accession>
<evidence type="ECO:0000313" key="2">
    <source>
        <dbReference type="Proteomes" id="UP000050417"/>
    </source>
</evidence>
<reference evidence="1 2" key="1">
    <citation type="submission" date="2015-07" db="EMBL/GenBank/DDBJ databases">
        <title>Genome sequence of Ornatilinea apprima DSM 23815.</title>
        <authorList>
            <person name="Hemp J."/>
            <person name="Ward L.M."/>
            <person name="Pace L.A."/>
            <person name="Fischer W.W."/>
        </authorList>
    </citation>
    <scope>NUCLEOTIDE SEQUENCE [LARGE SCALE GENOMIC DNA]</scope>
    <source>
        <strain evidence="1 2">P3M-1</strain>
    </source>
</reference>
<gene>
    <name evidence="1" type="ORF">ADN00_13975</name>
</gene>
<comment type="caution">
    <text evidence="1">The sequence shown here is derived from an EMBL/GenBank/DDBJ whole genome shotgun (WGS) entry which is preliminary data.</text>
</comment>
<evidence type="ECO:0000313" key="1">
    <source>
        <dbReference type="EMBL" id="KPL74109.1"/>
    </source>
</evidence>
<sequence>MANWLQVIRGARGWHWARAGIIAVVGLALLAGVAAAVSTSQQTWMVSNPVPDDPLEGVADGNSLFSNISYTGRWVAFESQAANLTNDNDSYNDIFLYENYDDTENPGTRKEAFSEITLGSNASSYYPTIARTSGESPWDQPAGGGYTYQDVFDGRFVSFESTSSQFSYFHSYESDPLAGKMDVFLYDRGVSTEDYEGLTIPGIYTSPGIWAMTPANLTANGQAPNGPSGNVLPLTSVHNNANGAHIAGNPLKPGSSVYLGTDAEQRVVFESLATNLVSATLGLTPSSDGQSNRHIYVRTGFYQAGTTPSGLDPRQIRLLSKNAAGVLANGPCTTPAATSTGRFVAMVCKANNLVEGVTIPNGSDSKPLAQVYLLDRDFITNGTYDEELDYKWYLASQYVDPSTSATGAAGADESWYPSIAEDGQFVYVAFHSFAENLVDSYDGQASTSNASDVFVLVLDKSNPAVRELYLGSRASGLAGAAGNYHSYMPSLSADGRVVAYTSLANNLVTADHNEHCGFTIDGELYTNCPDVFIRRFYVSGGGEPQTWRASLSPNGVEAYYNSAFASLSGNSRFVGFSSYTDLRVDQQLRPSQLEQVHIYIRDMSETSGNPNIQPSSGYFYAFPGGSYDITFNLTFFEGDLNLASALYLESPQGGGADAAFSIISDTCNPAETWSSGDSCAVTVRYTSPDTEYREALLSIPFGGYTRRVALFGSTIMRIFPLVSP</sequence>
<dbReference type="AlphaFoldDB" id="A0A0P6XFW8"/>
<organism evidence="1 2">
    <name type="scientific">Ornatilinea apprima</name>
    <dbReference type="NCBI Taxonomy" id="1134406"/>
    <lineage>
        <taxon>Bacteria</taxon>
        <taxon>Bacillati</taxon>
        <taxon>Chloroflexota</taxon>
        <taxon>Anaerolineae</taxon>
        <taxon>Anaerolineales</taxon>
        <taxon>Anaerolineaceae</taxon>
        <taxon>Ornatilinea</taxon>
    </lineage>
</organism>
<dbReference type="OrthoDB" id="5240813at2"/>
<keyword evidence="2" id="KW-1185">Reference proteome</keyword>
<dbReference type="EMBL" id="LGCL01000033">
    <property type="protein sequence ID" value="KPL74109.1"/>
    <property type="molecule type" value="Genomic_DNA"/>
</dbReference>
<dbReference type="InterPro" id="IPR013783">
    <property type="entry name" value="Ig-like_fold"/>
</dbReference>